<proteinExistence type="predicted"/>
<sequence>MTRLSDIIVAAGFDPPRSDAASKLWSEFSRKISSIVSHAGTFGNMVSEMISGDFEVFTVQPGATFDRESMVDMDQEQGALRGTELELAQTVLCVSRVGLRKQMDEKTITLTKARVVLESFLG</sequence>
<dbReference type="OrthoDB" id="3222645at2759"/>
<dbReference type="AlphaFoldDB" id="A0A8I3ADG3"/>
<comment type="caution">
    <text evidence="1">The sequence shown here is derived from an EMBL/GenBank/DDBJ whole genome shotgun (WGS) entry which is preliminary data.</text>
</comment>
<reference evidence="1" key="1">
    <citation type="submission" date="2021-03" db="EMBL/GenBank/DDBJ databases">
        <title>Evolutionary innovations through gain and loss of genes in the ectomycorrhizal Boletales.</title>
        <authorList>
            <person name="Wu G."/>
            <person name="Miyauchi S."/>
            <person name="Morin E."/>
            <person name="Yang Z.-L."/>
            <person name="Xu J."/>
            <person name="Martin F.M."/>
        </authorList>
    </citation>
    <scope>NUCLEOTIDE SEQUENCE</scope>
    <source>
        <strain evidence="1">BR01</strain>
    </source>
</reference>
<dbReference type="EMBL" id="JAGFBS010000005">
    <property type="protein sequence ID" value="KAG6379428.1"/>
    <property type="molecule type" value="Genomic_DNA"/>
</dbReference>
<keyword evidence="2" id="KW-1185">Reference proteome</keyword>
<evidence type="ECO:0000313" key="1">
    <source>
        <dbReference type="EMBL" id="KAG6379428.1"/>
    </source>
</evidence>
<accession>A0A8I3ADG3</accession>
<evidence type="ECO:0000313" key="2">
    <source>
        <dbReference type="Proteomes" id="UP000683000"/>
    </source>
</evidence>
<gene>
    <name evidence="1" type="ORF">JVT61DRAFT_11898</name>
</gene>
<name>A0A8I3ADG3_9AGAM</name>
<protein>
    <submittedName>
        <fullName evidence="1">Uncharacterized protein</fullName>
    </submittedName>
</protein>
<organism evidence="1 2">
    <name type="scientific">Boletus reticuloceps</name>
    <dbReference type="NCBI Taxonomy" id="495285"/>
    <lineage>
        <taxon>Eukaryota</taxon>
        <taxon>Fungi</taxon>
        <taxon>Dikarya</taxon>
        <taxon>Basidiomycota</taxon>
        <taxon>Agaricomycotina</taxon>
        <taxon>Agaricomycetes</taxon>
        <taxon>Agaricomycetidae</taxon>
        <taxon>Boletales</taxon>
        <taxon>Boletineae</taxon>
        <taxon>Boletaceae</taxon>
        <taxon>Boletoideae</taxon>
        <taxon>Boletus</taxon>
    </lineage>
</organism>
<dbReference type="Proteomes" id="UP000683000">
    <property type="component" value="Unassembled WGS sequence"/>
</dbReference>